<dbReference type="PANTHER" id="PTHR43542">
    <property type="entry name" value="METHYLTRANSFERASE"/>
    <property type="match status" value="1"/>
</dbReference>
<protein>
    <submittedName>
        <fullName evidence="3">Uncharacterized protein</fullName>
    </submittedName>
</protein>
<keyword evidence="1" id="KW-0489">Methyltransferase</keyword>
<evidence type="ECO:0000313" key="3">
    <source>
        <dbReference type="EMBL" id="KAF4403843.1"/>
    </source>
</evidence>
<gene>
    <name evidence="3" type="ORF">G4B88_014299</name>
</gene>
<evidence type="ECO:0000313" key="4">
    <source>
        <dbReference type="Proteomes" id="UP000583929"/>
    </source>
</evidence>
<dbReference type="Proteomes" id="UP000583929">
    <property type="component" value="Unassembled WGS sequence"/>
</dbReference>
<keyword evidence="2" id="KW-0808">Transferase</keyword>
<dbReference type="PANTHER" id="PTHR43542:SF1">
    <property type="entry name" value="METHYLTRANSFERASE"/>
    <property type="match status" value="1"/>
</dbReference>
<sequence>MATGLWLKKRRLNGLRDEHEWRRGDEVISRGCSKVHFVEMTHGLLRMSCVRTWNGQGENAPFDYISITPPYTQVDYGVLMDQISNSALNGEDTFVVETREIYKGSVLELGYFTITIGVSIDEASGIEEEVCDGGVQPECLEPVARVLTW</sequence>
<keyword evidence="4" id="KW-1185">Reference proteome</keyword>
<dbReference type="GO" id="GO:0008168">
    <property type="term" value="F:methyltransferase activity"/>
    <property type="evidence" value="ECO:0007669"/>
    <property type="project" value="UniProtKB-KW"/>
</dbReference>
<accession>A0A7J6I8G3</accession>
<evidence type="ECO:0000256" key="2">
    <source>
        <dbReference type="ARBA" id="ARBA00022679"/>
    </source>
</evidence>
<dbReference type="GO" id="GO:0031167">
    <property type="term" value="P:rRNA methylation"/>
    <property type="evidence" value="ECO:0007669"/>
    <property type="project" value="InterPro"/>
</dbReference>
<reference evidence="3 4" key="1">
    <citation type="journal article" date="2020" name="bioRxiv">
        <title>Sequence and annotation of 42 cannabis genomes reveals extensive copy number variation in cannabinoid synthesis and pathogen resistance genes.</title>
        <authorList>
            <person name="Mckernan K.J."/>
            <person name="Helbert Y."/>
            <person name="Kane L.T."/>
            <person name="Ebling H."/>
            <person name="Zhang L."/>
            <person name="Liu B."/>
            <person name="Eaton Z."/>
            <person name="Mclaughlin S."/>
            <person name="Kingan S."/>
            <person name="Baybayan P."/>
            <person name="Concepcion G."/>
            <person name="Jordan M."/>
            <person name="Riva A."/>
            <person name="Barbazuk W."/>
            <person name="Harkins T."/>
        </authorList>
    </citation>
    <scope>NUCLEOTIDE SEQUENCE [LARGE SCALE GENOMIC DNA]</scope>
    <source>
        <strain evidence="4">cv. Jamaican Lion 4</strain>
        <tissue evidence="3">Leaf</tissue>
    </source>
</reference>
<dbReference type="EMBL" id="JAATIQ010000002">
    <property type="protein sequence ID" value="KAF4403843.1"/>
    <property type="molecule type" value="Genomic_DNA"/>
</dbReference>
<organism evidence="3 4">
    <name type="scientific">Cannabis sativa</name>
    <name type="common">Hemp</name>
    <name type="synonym">Marijuana</name>
    <dbReference type="NCBI Taxonomy" id="3483"/>
    <lineage>
        <taxon>Eukaryota</taxon>
        <taxon>Viridiplantae</taxon>
        <taxon>Streptophyta</taxon>
        <taxon>Embryophyta</taxon>
        <taxon>Tracheophyta</taxon>
        <taxon>Spermatophyta</taxon>
        <taxon>Magnoliopsida</taxon>
        <taxon>eudicotyledons</taxon>
        <taxon>Gunneridae</taxon>
        <taxon>Pentapetalae</taxon>
        <taxon>rosids</taxon>
        <taxon>fabids</taxon>
        <taxon>Rosales</taxon>
        <taxon>Cannabaceae</taxon>
        <taxon>Cannabis</taxon>
    </lineage>
</organism>
<proteinExistence type="predicted"/>
<dbReference type="InterPro" id="IPR004398">
    <property type="entry name" value="RNA_MeTrfase_RsmD"/>
</dbReference>
<comment type="caution">
    <text evidence="3">The sequence shown here is derived from an EMBL/GenBank/DDBJ whole genome shotgun (WGS) entry which is preliminary data.</text>
</comment>
<dbReference type="AlphaFoldDB" id="A0A7J6I8G3"/>
<evidence type="ECO:0000256" key="1">
    <source>
        <dbReference type="ARBA" id="ARBA00022603"/>
    </source>
</evidence>
<name>A0A7J6I8G3_CANSA</name>